<proteinExistence type="inferred from homology"/>
<dbReference type="GO" id="GO:0016787">
    <property type="term" value="F:hydrolase activity"/>
    <property type="evidence" value="ECO:0007669"/>
    <property type="project" value="UniProtKB-KW"/>
</dbReference>
<dbReference type="InterPro" id="IPR052341">
    <property type="entry name" value="LOG_family_nucleotidases"/>
</dbReference>
<keyword evidence="1" id="KW-0378">Hydrolase</keyword>
<dbReference type="SUPFAM" id="SSF102405">
    <property type="entry name" value="MCP/YpsA-like"/>
    <property type="match status" value="1"/>
</dbReference>
<dbReference type="Proteomes" id="UP000176303">
    <property type="component" value="Unassembled WGS sequence"/>
</dbReference>
<dbReference type="Pfam" id="PF03641">
    <property type="entry name" value="Lysine_decarbox"/>
    <property type="match status" value="1"/>
</dbReference>
<accession>A0A1F7U5P4</accession>
<dbReference type="EC" id="3.2.2.n1" evidence="1"/>
<evidence type="ECO:0000313" key="2">
    <source>
        <dbReference type="EMBL" id="OGL73606.1"/>
    </source>
</evidence>
<dbReference type="PANTHER" id="PTHR43393">
    <property type="entry name" value="CYTOKININ RIBOSIDE 5'-MONOPHOSPHATE PHOSPHORIBOHYDROLASE"/>
    <property type="match status" value="1"/>
</dbReference>
<dbReference type="NCBIfam" id="TIGR00730">
    <property type="entry name" value="Rossman fold protein, TIGR00730 family"/>
    <property type="match status" value="1"/>
</dbReference>
<comment type="caution">
    <text evidence="2">The sequence shown here is derived from an EMBL/GenBank/DDBJ whole genome shotgun (WGS) entry which is preliminary data.</text>
</comment>
<keyword evidence="1" id="KW-0203">Cytokinin biosynthesis</keyword>
<dbReference type="InterPro" id="IPR005269">
    <property type="entry name" value="LOG"/>
</dbReference>
<organism evidence="2 3">
    <name type="scientific">Candidatus Uhrbacteria bacterium RIFCSPHIGHO2_02_FULL_57_19</name>
    <dbReference type="NCBI Taxonomy" id="1802391"/>
    <lineage>
        <taxon>Bacteria</taxon>
        <taxon>Candidatus Uhriibacteriota</taxon>
    </lineage>
</organism>
<dbReference type="STRING" id="1802391.A3D72_00050"/>
<gene>
    <name evidence="2" type="ORF">A3D72_00050</name>
</gene>
<dbReference type="AlphaFoldDB" id="A0A1F7U5P4"/>
<dbReference type="InterPro" id="IPR031100">
    <property type="entry name" value="LOG_fam"/>
</dbReference>
<dbReference type="PANTHER" id="PTHR43393:SF3">
    <property type="entry name" value="LYSINE DECARBOXYLASE-LIKE PROTEIN"/>
    <property type="match status" value="1"/>
</dbReference>
<evidence type="ECO:0000313" key="3">
    <source>
        <dbReference type="Proteomes" id="UP000176303"/>
    </source>
</evidence>
<reference evidence="2 3" key="1">
    <citation type="journal article" date="2016" name="Nat. Commun.">
        <title>Thousands of microbial genomes shed light on interconnected biogeochemical processes in an aquifer system.</title>
        <authorList>
            <person name="Anantharaman K."/>
            <person name="Brown C.T."/>
            <person name="Hug L.A."/>
            <person name="Sharon I."/>
            <person name="Castelle C.J."/>
            <person name="Probst A.J."/>
            <person name="Thomas B.C."/>
            <person name="Singh A."/>
            <person name="Wilkins M.J."/>
            <person name="Karaoz U."/>
            <person name="Brodie E.L."/>
            <person name="Williams K.H."/>
            <person name="Hubbard S.S."/>
            <person name="Banfield J.F."/>
        </authorList>
    </citation>
    <scope>NUCLEOTIDE SEQUENCE [LARGE SCALE GENOMIC DNA]</scope>
</reference>
<dbReference type="GO" id="GO:0009691">
    <property type="term" value="P:cytokinin biosynthetic process"/>
    <property type="evidence" value="ECO:0007669"/>
    <property type="project" value="UniProtKB-UniRule"/>
</dbReference>
<sequence length="244" mass="27915">MARIPQSKGATKVIVPGARSVYPERNQHPLTYDFRQDFSWRIFRIMAEFIEGFQFLADLKREVTFFGSARFSEKNKHCQDAYRLAKMLGKEGFTIITGGGPGIMEAANHGAYDAGAESVGLNIQLPREQRINPYVKKAIGFYYFFTRKVMLSASAQAYVFFPGGFGTLDEFFELVMLIQTKKMPPIPIICVGKDFWGTLTGWIYNHVYKQHHAIDREELKIITLVESVDEAFEILKKSKERLYG</sequence>
<dbReference type="Gene3D" id="3.40.50.450">
    <property type="match status" value="1"/>
</dbReference>
<dbReference type="GO" id="GO:0005829">
    <property type="term" value="C:cytosol"/>
    <property type="evidence" value="ECO:0007669"/>
    <property type="project" value="TreeGrafter"/>
</dbReference>
<comment type="similarity">
    <text evidence="1">Belongs to the LOG family.</text>
</comment>
<name>A0A1F7U5P4_9BACT</name>
<protein>
    <recommendedName>
        <fullName evidence="1">Cytokinin riboside 5'-monophosphate phosphoribohydrolase</fullName>
        <ecNumber evidence="1">3.2.2.n1</ecNumber>
    </recommendedName>
</protein>
<dbReference type="EMBL" id="MGDZ01000026">
    <property type="protein sequence ID" value="OGL73606.1"/>
    <property type="molecule type" value="Genomic_DNA"/>
</dbReference>
<evidence type="ECO:0000256" key="1">
    <source>
        <dbReference type="RuleBase" id="RU363015"/>
    </source>
</evidence>